<protein>
    <submittedName>
        <fullName evidence="1">Uncharacterized protein</fullName>
    </submittedName>
</protein>
<dbReference type="OrthoDB" id="1682766at2"/>
<dbReference type="EMBL" id="AFGF01000040">
    <property type="protein sequence ID" value="EGO64986.1"/>
    <property type="molecule type" value="Genomic_DNA"/>
</dbReference>
<comment type="caution">
    <text evidence="1">The sequence shown here is derived from an EMBL/GenBank/DDBJ whole genome shotgun (WGS) entry which is preliminary data.</text>
</comment>
<sequence length="98" mass="10483">MINKEKQAAKCLDGSTAGKGFARTEQSNIVAENYGSGSKGFATMDFGQKTQFSAPENYCPECSTTGKGFARTEKNHIVAENCVCPRKGFASIDFGSRA</sequence>
<name>F7NG68_9FIRM</name>
<dbReference type="eggNOG" id="ENOG502ZXSM">
    <property type="taxonomic scope" value="Bacteria"/>
</dbReference>
<evidence type="ECO:0000313" key="2">
    <source>
        <dbReference type="Proteomes" id="UP000003240"/>
    </source>
</evidence>
<evidence type="ECO:0000313" key="1">
    <source>
        <dbReference type="EMBL" id="EGO64986.1"/>
    </source>
</evidence>
<organism evidence="1 2">
    <name type="scientific">Acetonema longum DSM 6540</name>
    <dbReference type="NCBI Taxonomy" id="1009370"/>
    <lineage>
        <taxon>Bacteria</taxon>
        <taxon>Bacillati</taxon>
        <taxon>Bacillota</taxon>
        <taxon>Negativicutes</taxon>
        <taxon>Acetonemataceae</taxon>
        <taxon>Acetonema</taxon>
    </lineage>
</organism>
<gene>
    <name evidence="1" type="ORF">ALO_05273</name>
</gene>
<dbReference type="STRING" id="1009370.ALO_05273"/>
<keyword evidence="2" id="KW-1185">Reference proteome</keyword>
<dbReference type="Proteomes" id="UP000003240">
    <property type="component" value="Unassembled WGS sequence"/>
</dbReference>
<reference evidence="1 2" key="1">
    <citation type="journal article" date="2011" name="EMBO J.">
        <title>Structural diversity of bacterial flagellar motors.</title>
        <authorList>
            <person name="Chen S."/>
            <person name="Beeby M."/>
            <person name="Murphy G.E."/>
            <person name="Leadbetter J.R."/>
            <person name="Hendrixson D.R."/>
            <person name="Briegel A."/>
            <person name="Li Z."/>
            <person name="Shi J."/>
            <person name="Tocheva E.I."/>
            <person name="Muller A."/>
            <person name="Dobro M.J."/>
            <person name="Jensen G.J."/>
        </authorList>
    </citation>
    <scope>NUCLEOTIDE SEQUENCE [LARGE SCALE GENOMIC DNA]</scope>
    <source>
        <strain evidence="1 2">DSM 6540</strain>
    </source>
</reference>
<accession>F7NG68</accession>
<proteinExistence type="predicted"/>
<dbReference type="RefSeq" id="WP_004093512.1">
    <property type="nucleotide sequence ID" value="NZ_AFGF01000040.1"/>
</dbReference>
<dbReference type="AlphaFoldDB" id="F7NG68"/>